<dbReference type="CDD" id="cd00105">
    <property type="entry name" value="KH-I"/>
    <property type="match status" value="1"/>
</dbReference>
<dbReference type="GO" id="GO:0003723">
    <property type="term" value="F:RNA binding"/>
    <property type="evidence" value="ECO:0007669"/>
    <property type="project" value="UniProtKB-UniRule"/>
</dbReference>
<accession>C5LZY7</accession>
<dbReference type="SUPFAM" id="SSF54791">
    <property type="entry name" value="Eukaryotic type KH-domain (KH-domain type I)"/>
    <property type="match status" value="2"/>
</dbReference>
<dbReference type="GeneID" id="9037272"/>
<dbReference type="EMBL" id="GG686971">
    <property type="protein sequence ID" value="EEQ97805.1"/>
    <property type="molecule type" value="Genomic_DNA"/>
</dbReference>
<dbReference type="Proteomes" id="UP000007800">
    <property type="component" value="Unassembled WGS sequence"/>
</dbReference>
<protein>
    <recommendedName>
        <fullName evidence="3">K Homology domain-containing protein</fullName>
    </recommendedName>
</protein>
<dbReference type="PROSITE" id="PS50084">
    <property type="entry name" value="KH_TYPE_1"/>
    <property type="match status" value="1"/>
</dbReference>
<evidence type="ECO:0000313" key="4">
    <source>
        <dbReference type="EMBL" id="EEQ97805.1"/>
    </source>
</evidence>
<feature type="domain" description="K Homology" evidence="3">
    <location>
        <begin position="105"/>
        <end position="179"/>
    </location>
</feature>
<dbReference type="RefSeq" id="XP_002765088.1">
    <property type="nucleotide sequence ID" value="XM_002765042.1"/>
</dbReference>
<gene>
    <name evidence="4" type="ORF">Pmar_PMAR004546</name>
</gene>
<organism evidence="5">
    <name type="scientific">Perkinsus marinus (strain ATCC 50983 / TXsc)</name>
    <dbReference type="NCBI Taxonomy" id="423536"/>
    <lineage>
        <taxon>Eukaryota</taxon>
        <taxon>Sar</taxon>
        <taxon>Alveolata</taxon>
        <taxon>Perkinsozoa</taxon>
        <taxon>Perkinsea</taxon>
        <taxon>Perkinsida</taxon>
        <taxon>Perkinsidae</taxon>
        <taxon>Perkinsus</taxon>
    </lineage>
</organism>
<keyword evidence="5" id="KW-1185">Reference proteome</keyword>
<keyword evidence="1" id="KW-0694">RNA-binding</keyword>
<dbReference type="SMART" id="SM00322">
    <property type="entry name" value="KH"/>
    <property type="match status" value="2"/>
</dbReference>
<dbReference type="OrthoDB" id="5204190at2759"/>
<dbReference type="InParanoid" id="C5LZY7"/>
<dbReference type="Gene3D" id="3.30.310.210">
    <property type="match status" value="1"/>
</dbReference>
<feature type="region of interest" description="Disordered" evidence="2">
    <location>
        <begin position="1"/>
        <end position="47"/>
    </location>
</feature>
<sequence>MPSFESPRHYNVPWPQCPREPRKRSLSETASHTSVAEPKRPRTTSVSAAAAAAVAAAQGLVQAPRHRRASVAGHPVGLGALAQQQRFIAEMGGAAGSFEEPYQANLFTRQVVCHEDLIGRVIGVNGVNVKRIEANASCEIHHNEVDGQPGFVAVSIAGNSQAAVDDCAACIEQLVTNIRQEILRTNKTSLFPKAAVLVVPGFIQSALIGPRGCVLRTIEHDSSTRIQLDKGSVVTGRFDDQMVDAKYGGHRITIKGADYVSLGLAAEYIALVIIGRYPIDFAMHRFMSGYKMETYRGMSVEESLVYRQLPLEWLDHFLQCSDSLKMEQDKMRRSLMVRYTCELREKYFISSDLLKWSRINRKVISFLSGHMMAAQEKGRMKTASPPTSSGGPGEISVIDDKKRGTSYCYNQTMVGPHTAGAKSPSEEEEPAVLSVIPPLAPAPVHLTALYVDSGQGVEEPGASVPGPGAYDVPLDSLGFPQIRSHWRNESCVTMTAKNEHSWSRVFITKMHSKAVKGLDAPGAGTYDTDSGSLRCDKAISFALSRRPDLSTQLGAGDRESPGPGFVDIRDKYKDGDVALRPRSSVRFSSGERFRKGPINGLKVGPGEYGDVGESAIDPKRMRKSFSVGHRAYDK</sequence>
<name>C5LZY7_PERM5</name>
<evidence type="ECO:0000256" key="1">
    <source>
        <dbReference type="PROSITE-ProRule" id="PRU00117"/>
    </source>
</evidence>
<evidence type="ECO:0000256" key="2">
    <source>
        <dbReference type="SAM" id="MobiDB-lite"/>
    </source>
</evidence>
<feature type="domain" description="K Homology" evidence="3">
    <location>
        <begin position="191"/>
        <end position="274"/>
    </location>
</feature>
<dbReference type="InterPro" id="IPR036612">
    <property type="entry name" value="KH_dom_type_1_sf"/>
</dbReference>
<feature type="region of interest" description="Disordered" evidence="2">
    <location>
        <begin position="376"/>
        <end position="399"/>
    </location>
</feature>
<dbReference type="InterPro" id="IPR004087">
    <property type="entry name" value="KH_dom"/>
</dbReference>
<dbReference type="InterPro" id="IPR004088">
    <property type="entry name" value="KH_dom_type_1"/>
</dbReference>
<evidence type="ECO:0000259" key="3">
    <source>
        <dbReference type="SMART" id="SM00322"/>
    </source>
</evidence>
<proteinExistence type="predicted"/>
<dbReference type="Pfam" id="PF00013">
    <property type="entry name" value="KH_1"/>
    <property type="match status" value="1"/>
</dbReference>
<dbReference type="AlphaFoldDB" id="C5LZY7"/>
<evidence type="ECO:0000313" key="5">
    <source>
        <dbReference type="Proteomes" id="UP000007800"/>
    </source>
</evidence>
<reference evidence="4 5" key="1">
    <citation type="submission" date="2008-07" db="EMBL/GenBank/DDBJ databases">
        <authorList>
            <person name="El-Sayed N."/>
            <person name="Caler E."/>
            <person name="Inman J."/>
            <person name="Amedeo P."/>
            <person name="Hass B."/>
            <person name="Wortman J."/>
        </authorList>
    </citation>
    <scope>NUCLEOTIDE SEQUENCE [LARGE SCALE GENOMIC DNA]</scope>
    <source>
        <strain evidence="5">ATCC 50983 / TXsc</strain>
    </source>
</reference>